<gene>
    <name evidence="8" type="ORF">D3876_18185</name>
</gene>
<keyword evidence="4" id="KW-0408">Iron</keyword>
<protein>
    <recommendedName>
        <fullName evidence="6">2-oxoadipate dioxygenase/decarboxylase</fullName>
        <ecNumber evidence="6">1.13.11.93</ecNumber>
    </recommendedName>
    <alternativeName>
        <fullName evidence="7">2-hydroxyglutarate synthase</fullName>
    </alternativeName>
</protein>
<dbReference type="InterPro" id="IPR009770">
    <property type="entry name" value="HGLS"/>
</dbReference>
<proteinExistence type="inferred from homology"/>
<dbReference type="Proteomes" id="UP000286100">
    <property type="component" value="Unassembled WGS sequence"/>
</dbReference>
<dbReference type="AlphaFoldDB" id="A0A418W7G9"/>
<sequence>MTSSNESVILKLAASVLGIDAAKAAIDKLDLAPALDSAGAAIVSRASFAMALNIVLFDDLLARVPTGAAYVADVTAGGGKVFFDHGALRTIRFADGATGALPAGEEAFARILKPLGYTVANVYPLPRLNMTGRAYCHQDAPESIPQFFVSELHVERFGPEFERVARRVFGSSRDPLGVAAHAALARFAEMECAAFDLAVAALPEIVAAFGCHHDTPALADYEALLARSAEAAWIATEGNAFNHATDRVPDVETLSDAQRALGRLVKDAVEVSTNGRVRQTAFRADQVERLFVDGDGATVARRVPGSFYEFITRDVDPATGKLDLGFDSSNAQGIFAMTKAA</sequence>
<dbReference type="SMART" id="SM01150">
    <property type="entry name" value="DUF1338"/>
    <property type="match status" value="1"/>
</dbReference>
<dbReference type="Pfam" id="PF07063">
    <property type="entry name" value="HGLS"/>
    <property type="match status" value="1"/>
</dbReference>
<dbReference type="EMBL" id="QYUM01000004">
    <property type="protein sequence ID" value="RJF85804.1"/>
    <property type="molecule type" value="Genomic_DNA"/>
</dbReference>
<comment type="cofactor">
    <cofactor evidence="1">
        <name>Fe(2+)</name>
        <dbReference type="ChEBI" id="CHEBI:29033"/>
    </cofactor>
</comment>
<accession>A0A418W7G9</accession>
<comment type="caution">
    <text evidence="8">The sequence shown here is derived from an EMBL/GenBank/DDBJ whole genome shotgun (WGS) entry which is preliminary data.</text>
</comment>
<dbReference type="Gene3D" id="3.10.180.50">
    <property type="match status" value="1"/>
</dbReference>
<evidence type="ECO:0000313" key="9">
    <source>
        <dbReference type="Proteomes" id="UP000286100"/>
    </source>
</evidence>
<dbReference type="PANTHER" id="PTHR31136:SF5">
    <property type="entry name" value="2-OXOADIPATE DIOXYGENASE_DECARBOXYLASE, CHLOROPLASTIC"/>
    <property type="match status" value="1"/>
</dbReference>
<keyword evidence="3" id="KW-0560">Oxidoreductase</keyword>
<evidence type="ECO:0000256" key="2">
    <source>
        <dbReference type="ARBA" id="ARBA00022964"/>
    </source>
</evidence>
<dbReference type="PANTHER" id="PTHR31136">
    <property type="entry name" value="DUF1338 DOMAIN-CONTAINING PROTEIN"/>
    <property type="match status" value="1"/>
</dbReference>
<keyword evidence="2" id="KW-0223">Dioxygenase</keyword>
<evidence type="ECO:0000256" key="7">
    <source>
        <dbReference type="ARBA" id="ARBA00035045"/>
    </source>
</evidence>
<comment type="similarity">
    <text evidence="5">Belongs to the 2-oxoadipate dioxygenase/decarboxylase family.</text>
</comment>
<keyword evidence="9" id="KW-1185">Reference proteome</keyword>
<dbReference type="OrthoDB" id="506370at2"/>
<evidence type="ECO:0000256" key="4">
    <source>
        <dbReference type="ARBA" id="ARBA00023004"/>
    </source>
</evidence>
<organism evidence="8 9">
    <name type="scientific">Sphingomonas cavernae</name>
    <dbReference type="NCBI Taxonomy" id="2320861"/>
    <lineage>
        <taxon>Bacteria</taxon>
        <taxon>Pseudomonadati</taxon>
        <taxon>Pseudomonadota</taxon>
        <taxon>Alphaproteobacteria</taxon>
        <taxon>Sphingomonadales</taxon>
        <taxon>Sphingomonadaceae</taxon>
        <taxon>Sphingomonas</taxon>
    </lineage>
</organism>
<dbReference type="GO" id="GO:0051213">
    <property type="term" value="F:dioxygenase activity"/>
    <property type="evidence" value="ECO:0007669"/>
    <property type="project" value="UniProtKB-KW"/>
</dbReference>
<evidence type="ECO:0000256" key="3">
    <source>
        <dbReference type="ARBA" id="ARBA00023002"/>
    </source>
</evidence>
<reference evidence="8 9" key="1">
    <citation type="submission" date="2018-09" db="EMBL/GenBank/DDBJ databases">
        <authorList>
            <person name="Zhu H."/>
        </authorList>
    </citation>
    <scope>NUCLEOTIDE SEQUENCE [LARGE SCALE GENOMIC DNA]</scope>
    <source>
        <strain evidence="8 9">K2R01-6</strain>
    </source>
</reference>
<name>A0A418W7G9_9SPHN</name>
<dbReference type="RefSeq" id="WP_119764907.1">
    <property type="nucleotide sequence ID" value="NZ_QYUM01000004.1"/>
</dbReference>
<evidence type="ECO:0000256" key="5">
    <source>
        <dbReference type="ARBA" id="ARBA00035013"/>
    </source>
</evidence>
<evidence type="ECO:0000313" key="8">
    <source>
        <dbReference type="EMBL" id="RJF85804.1"/>
    </source>
</evidence>
<evidence type="ECO:0000256" key="6">
    <source>
        <dbReference type="ARBA" id="ARBA00035023"/>
    </source>
</evidence>
<evidence type="ECO:0000256" key="1">
    <source>
        <dbReference type="ARBA" id="ARBA00001954"/>
    </source>
</evidence>
<dbReference type="EC" id="1.13.11.93" evidence="6"/>